<evidence type="ECO:0000313" key="1">
    <source>
        <dbReference type="EMBL" id="JAP74136.1"/>
    </source>
</evidence>
<organism evidence="1">
    <name type="scientific">Ixodes ricinus</name>
    <name type="common">Common tick</name>
    <name type="synonym">Acarus ricinus</name>
    <dbReference type="NCBI Taxonomy" id="34613"/>
    <lineage>
        <taxon>Eukaryota</taxon>
        <taxon>Metazoa</taxon>
        <taxon>Ecdysozoa</taxon>
        <taxon>Arthropoda</taxon>
        <taxon>Chelicerata</taxon>
        <taxon>Arachnida</taxon>
        <taxon>Acari</taxon>
        <taxon>Parasitiformes</taxon>
        <taxon>Ixodida</taxon>
        <taxon>Ixodoidea</taxon>
        <taxon>Ixodidae</taxon>
        <taxon>Ixodinae</taxon>
        <taxon>Ixodes</taxon>
    </lineage>
</organism>
<dbReference type="EMBL" id="GEFM01001660">
    <property type="protein sequence ID" value="JAP74136.1"/>
    <property type="molecule type" value="mRNA"/>
</dbReference>
<feature type="non-terminal residue" evidence="1">
    <location>
        <position position="1"/>
    </location>
</feature>
<name>A0A131Y7S2_IXORI</name>
<dbReference type="AlphaFoldDB" id="A0A131Y7S2"/>
<reference evidence="1" key="1">
    <citation type="submission" date="2016-02" db="EMBL/GenBank/DDBJ databases">
        <title>RNAseq analyses of the midgut from blood- or serum-fed Ixodes ricinus ticks.</title>
        <authorList>
            <person name="Perner J."/>
            <person name="Provaznik J."/>
            <person name="Schrenkova J."/>
            <person name="Urbanova V."/>
            <person name="Ribeiro J.M."/>
            <person name="Kopacek P."/>
        </authorList>
    </citation>
    <scope>NUCLEOTIDE SEQUENCE</scope>
    <source>
        <tissue evidence="1">Gut</tissue>
    </source>
</reference>
<sequence length="145" mass="17363">LEYADVVWDIFTASNINSIKKVQRKSFHFIYNKHSRTDSVTELYAIAVLQPLELRRRINMLKFLFNLSHERFNLDKNSYISRRPPPRYPSRTQNVMALGEHCCRVDMLKFSFFPRTVHDWNSLPNEDVTQAEYALFVRKLYRPFS</sequence>
<proteinExistence type="evidence at transcript level"/>
<accession>A0A131Y7S2</accession>
<protein>
    <submittedName>
        <fullName evidence="1">Putative tick transposon</fullName>
    </submittedName>
</protein>